<organism evidence="2 3">
    <name type="scientific">Granulicella aggregans</name>
    <dbReference type="NCBI Taxonomy" id="474949"/>
    <lineage>
        <taxon>Bacteria</taxon>
        <taxon>Pseudomonadati</taxon>
        <taxon>Acidobacteriota</taxon>
        <taxon>Terriglobia</taxon>
        <taxon>Terriglobales</taxon>
        <taxon>Acidobacteriaceae</taxon>
        <taxon>Granulicella</taxon>
    </lineage>
</organism>
<gene>
    <name evidence="2" type="ORF">HDF16_005789</name>
</gene>
<name>A0A7W8E6C2_9BACT</name>
<proteinExistence type="predicted"/>
<reference evidence="2 3" key="1">
    <citation type="submission" date="2020-08" db="EMBL/GenBank/DDBJ databases">
        <title>Genomic Encyclopedia of Type Strains, Phase IV (KMG-V): Genome sequencing to study the core and pangenomes of soil and plant-associated prokaryotes.</title>
        <authorList>
            <person name="Whitman W."/>
        </authorList>
    </citation>
    <scope>NUCLEOTIDE SEQUENCE [LARGE SCALE GENOMIC DNA]</scope>
    <source>
        <strain evidence="2 3">M8UP14</strain>
    </source>
</reference>
<sequence>MTLTLGTTGCSGVKAAEDTPRVAIEKVLATEQSAWNAGDSISYAAEYTDDADFINIRGQVFAGKPAVQQQHAKIFAGPFKGSDITIVVRKFNQISDSAVLVDTDQTVTHFVGLPPGIVESSPGTLVTHFKYLAIKQIDGTWKFASGQNTVALPN</sequence>
<dbReference type="InterPro" id="IPR011944">
    <property type="entry name" value="Steroid_delta5-4_isomerase"/>
</dbReference>
<dbReference type="AlphaFoldDB" id="A0A7W8E6C2"/>
<dbReference type="EMBL" id="JACHIP010000026">
    <property type="protein sequence ID" value="MBB5061053.1"/>
    <property type="molecule type" value="Genomic_DNA"/>
</dbReference>
<protein>
    <submittedName>
        <fullName evidence="2">Uncharacterized protein (TIGR02246 family)</fullName>
    </submittedName>
</protein>
<dbReference type="NCBIfam" id="TIGR02246">
    <property type="entry name" value="SgcJ/EcaC family oxidoreductase"/>
    <property type="match status" value="1"/>
</dbReference>
<feature type="domain" description="DUF4440" evidence="1">
    <location>
        <begin position="24"/>
        <end position="142"/>
    </location>
</feature>
<dbReference type="InterPro" id="IPR032710">
    <property type="entry name" value="NTF2-like_dom_sf"/>
</dbReference>
<evidence type="ECO:0000259" key="1">
    <source>
        <dbReference type="Pfam" id="PF14534"/>
    </source>
</evidence>
<accession>A0A7W8E6C2</accession>
<dbReference type="SUPFAM" id="SSF54427">
    <property type="entry name" value="NTF2-like"/>
    <property type="match status" value="1"/>
</dbReference>
<keyword evidence="3" id="KW-1185">Reference proteome</keyword>
<evidence type="ECO:0000313" key="2">
    <source>
        <dbReference type="EMBL" id="MBB5061053.1"/>
    </source>
</evidence>
<dbReference type="Proteomes" id="UP000540989">
    <property type="component" value="Unassembled WGS sequence"/>
</dbReference>
<evidence type="ECO:0000313" key="3">
    <source>
        <dbReference type="Proteomes" id="UP000540989"/>
    </source>
</evidence>
<comment type="caution">
    <text evidence="2">The sequence shown here is derived from an EMBL/GenBank/DDBJ whole genome shotgun (WGS) entry which is preliminary data.</text>
</comment>
<dbReference type="Pfam" id="PF14534">
    <property type="entry name" value="DUF4440"/>
    <property type="match status" value="1"/>
</dbReference>
<dbReference type="InterPro" id="IPR027843">
    <property type="entry name" value="DUF4440"/>
</dbReference>
<dbReference type="Gene3D" id="3.10.450.50">
    <property type="match status" value="1"/>
</dbReference>